<accession>A0ABN3XL80</accession>
<feature type="transmembrane region" description="Helical" evidence="7">
    <location>
        <begin position="212"/>
        <end position="231"/>
    </location>
</feature>
<feature type="transmembrane region" description="Helical" evidence="7">
    <location>
        <begin position="251"/>
        <end position="269"/>
    </location>
</feature>
<feature type="transmembrane region" description="Helical" evidence="7">
    <location>
        <begin position="146"/>
        <end position="165"/>
    </location>
</feature>
<keyword evidence="3 7" id="KW-0812">Transmembrane</keyword>
<comment type="caution">
    <text evidence="9">The sequence shown here is derived from an EMBL/GenBank/DDBJ whole genome shotgun (WGS) entry which is preliminary data.</text>
</comment>
<keyword evidence="10" id="KW-1185">Reference proteome</keyword>
<feature type="transmembrane region" description="Helical" evidence="7">
    <location>
        <begin position="276"/>
        <end position="293"/>
    </location>
</feature>
<evidence type="ECO:0000256" key="6">
    <source>
        <dbReference type="SAM" id="MobiDB-lite"/>
    </source>
</evidence>
<name>A0ABN3XL80_9ACTN</name>
<evidence type="ECO:0000256" key="5">
    <source>
        <dbReference type="ARBA" id="ARBA00023136"/>
    </source>
</evidence>
<proteinExistence type="predicted"/>
<evidence type="ECO:0000313" key="10">
    <source>
        <dbReference type="Proteomes" id="UP001500403"/>
    </source>
</evidence>
<dbReference type="PANTHER" id="PTHR43124">
    <property type="entry name" value="PURINE EFFLUX PUMP PBUE"/>
    <property type="match status" value="1"/>
</dbReference>
<evidence type="ECO:0000313" key="9">
    <source>
        <dbReference type="EMBL" id="GAA2965611.1"/>
    </source>
</evidence>
<dbReference type="Pfam" id="PF07690">
    <property type="entry name" value="MFS_1"/>
    <property type="match status" value="1"/>
</dbReference>
<reference evidence="9 10" key="1">
    <citation type="journal article" date="2019" name="Int. J. Syst. Evol. Microbiol.">
        <title>The Global Catalogue of Microorganisms (GCM) 10K type strain sequencing project: providing services to taxonomists for standard genome sequencing and annotation.</title>
        <authorList>
            <consortium name="The Broad Institute Genomics Platform"/>
            <consortium name="The Broad Institute Genome Sequencing Center for Infectious Disease"/>
            <person name="Wu L."/>
            <person name="Ma J."/>
        </authorList>
    </citation>
    <scope>NUCLEOTIDE SEQUENCE [LARGE SCALE GENOMIC DNA]</scope>
    <source>
        <strain evidence="9 10">JCM 9088</strain>
    </source>
</reference>
<feature type="transmembrane region" description="Helical" evidence="7">
    <location>
        <begin position="360"/>
        <end position="379"/>
    </location>
</feature>
<comment type="subcellular location">
    <subcellularLocation>
        <location evidence="1">Cell membrane</location>
        <topology evidence="1">Multi-pass membrane protein</topology>
    </subcellularLocation>
</comment>
<feature type="domain" description="Major facilitator superfamily (MFS) profile" evidence="8">
    <location>
        <begin position="19"/>
        <end position="388"/>
    </location>
</feature>
<feature type="transmembrane region" description="Helical" evidence="7">
    <location>
        <begin position="12"/>
        <end position="33"/>
    </location>
</feature>
<feature type="transmembrane region" description="Helical" evidence="7">
    <location>
        <begin position="85"/>
        <end position="103"/>
    </location>
</feature>
<evidence type="ECO:0000256" key="2">
    <source>
        <dbReference type="ARBA" id="ARBA00022475"/>
    </source>
</evidence>
<feature type="transmembrane region" description="Helical" evidence="7">
    <location>
        <begin position="333"/>
        <end position="354"/>
    </location>
</feature>
<evidence type="ECO:0000256" key="7">
    <source>
        <dbReference type="SAM" id="Phobius"/>
    </source>
</evidence>
<evidence type="ECO:0000256" key="4">
    <source>
        <dbReference type="ARBA" id="ARBA00022989"/>
    </source>
</evidence>
<feature type="transmembrane region" description="Helical" evidence="7">
    <location>
        <begin position="171"/>
        <end position="191"/>
    </location>
</feature>
<feature type="transmembrane region" description="Helical" evidence="7">
    <location>
        <begin position="53"/>
        <end position="76"/>
    </location>
</feature>
<evidence type="ECO:0000259" key="8">
    <source>
        <dbReference type="PROSITE" id="PS50850"/>
    </source>
</evidence>
<keyword evidence="4 7" id="KW-1133">Transmembrane helix</keyword>
<dbReference type="InterPro" id="IPR036259">
    <property type="entry name" value="MFS_trans_sf"/>
</dbReference>
<evidence type="ECO:0000256" key="1">
    <source>
        <dbReference type="ARBA" id="ARBA00004651"/>
    </source>
</evidence>
<dbReference type="Gene3D" id="1.20.1250.20">
    <property type="entry name" value="MFS general substrate transporter like domains"/>
    <property type="match status" value="2"/>
</dbReference>
<dbReference type="SUPFAM" id="SSF103473">
    <property type="entry name" value="MFS general substrate transporter"/>
    <property type="match status" value="1"/>
</dbReference>
<gene>
    <name evidence="9" type="ORF">GCM10010446_59110</name>
</gene>
<keyword evidence="5 7" id="KW-0472">Membrane</keyword>
<protein>
    <submittedName>
        <fullName evidence="9">YbfB/YjiJ family MFS transporter</fullName>
    </submittedName>
</protein>
<dbReference type="Proteomes" id="UP001500403">
    <property type="component" value="Unassembled WGS sequence"/>
</dbReference>
<dbReference type="InterPro" id="IPR050189">
    <property type="entry name" value="MFS_Efflux_Transporters"/>
</dbReference>
<feature type="region of interest" description="Disordered" evidence="6">
    <location>
        <begin position="385"/>
        <end position="409"/>
    </location>
</feature>
<dbReference type="InterPro" id="IPR020846">
    <property type="entry name" value="MFS_dom"/>
</dbReference>
<organism evidence="9 10">
    <name type="scientific">Streptomyces enissocaesilis</name>
    <dbReference type="NCBI Taxonomy" id="332589"/>
    <lineage>
        <taxon>Bacteria</taxon>
        <taxon>Bacillati</taxon>
        <taxon>Actinomycetota</taxon>
        <taxon>Actinomycetes</taxon>
        <taxon>Kitasatosporales</taxon>
        <taxon>Streptomycetaceae</taxon>
        <taxon>Streptomyces</taxon>
        <taxon>Streptomyces rochei group</taxon>
    </lineage>
</organism>
<keyword evidence="2" id="KW-1003">Cell membrane</keyword>
<feature type="transmembrane region" description="Helical" evidence="7">
    <location>
        <begin position="299"/>
        <end position="321"/>
    </location>
</feature>
<dbReference type="InterPro" id="IPR011701">
    <property type="entry name" value="MFS"/>
</dbReference>
<feature type="transmembrane region" description="Helical" evidence="7">
    <location>
        <begin position="109"/>
        <end position="134"/>
    </location>
</feature>
<dbReference type="EMBL" id="BAAAUD010000056">
    <property type="protein sequence ID" value="GAA2965611.1"/>
    <property type="molecule type" value="Genomic_DNA"/>
</dbReference>
<dbReference type="PROSITE" id="PS50850">
    <property type="entry name" value="MFS"/>
    <property type="match status" value="1"/>
</dbReference>
<evidence type="ECO:0000256" key="3">
    <source>
        <dbReference type="ARBA" id="ARBA00022692"/>
    </source>
</evidence>
<dbReference type="PANTHER" id="PTHR43124:SF3">
    <property type="entry name" value="CHLORAMPHENICOL EFFLUX PUMP RV0191"/>
    <property type="match status" value="1"/>
</dbReference>
<sequence>MMAMLTPDREATGARWGLVCAGTALIGTCYGFARFAYGLFAPEFQDAFTITPTVSGIIGSGSYIGYCLAIVLSLFLTERVGARRIATAAGLVATGGTAMVALAPSTPVLAAGVLIAGSSTGLASPPMAAAVSRWVRSGAQDRAQSVVNAGTGIGVLISGPIAFLLLDQWRWAWAVFSVLAAAVTLWIRLTVPFTTSERGADSQERGLVRGTALLVLGAFFMGLSSVAVWTFGRALVTTEGGAGGLVSTTMWTVLGAAGFVGALSGDLVARAGLARSWTVVMLVMAASTVLLALAPESVIAVYAAGGLFGAGYVCLCGLVLLWSTRIYSARASFGVGVSFLMIAAGQAVGAPLAGALTDAAGGRAAFYACAGIGVLGAFLRPGRAVNENRSTPDPGDGARDPHQAGTPAP</sequence>